<dbReference type="PRINTS" id="PR00301">
    <property type="entry name" value="HEATSHOCK70"/>
</dbReference>
<protein>
    <submittedName>
        <fullName evidence="3">Chaperone protein DnaK</fullName>
    </submittedName>
</protein>
<keyword evidence="1" id="KW-0547">Nucleotide-binding</keyword>
<dbReference type="Gene3D" id="3.30.420.40">
    <property type="match status" value="3"/>
</dbReference>
<keyword evidence="2" id="KW-0067">ATP-binding</keyword>
<name>A0ABN7Z956_9BURK</name>
<organism evidence="3 4">
    <name type="scientific">Cupriavidus respiraculi</name>
    <dbReference type="NCBI Taxonomy" id="195930"/>
    <lineage>
        <taxon>Bacteria</taxon>
        <taxon>Pseudomonadati</taxon>
        <taxon>Pseudomonadota</taxon>
        <taxon>Betaproteobacteria</taxon>
        <taxon>Burkholderiales</taxon>
        <taxon>Burkholderiaceae</taxon>
        <taxon>Cupriavidus</taxon>
    </lineage>
</organism>
<sequence length="416" mass="45044">MSNACGVDFGTSNSTVGWIRPAHPTLLPLEDGKDTLPSVIFFHADDPLVSYGRAALTDYLAGYEGRMMRSLKSLLGTSMMDDSTEVMGRPMPFRTLLAHFIGELKARAERAAGTAFDRAVLGRPVYFIDDDPQADRLAEDTLREIAAAAGFKDVEFQFEPIAAAFDYEATMTREELVLVADIGGGTSDFSLVRLSPERAAKTDRREDILANGGVHIGGTDFDKYLSLASAMPYLGLGSSLKNGKAMPSGYYFDLASWHTINLIYTRKAWAHVMDNYRDAADTVPLDRLVRLIKERAGHWLAMQVEDAKIALSTQDATAVDMGRIAPGESLEITRPQFDDAIGKLVTKIETTVQGLLRTAGIGADAVDTILFTGGSSSVPVLRQRLAALLPAAKNIEGDRFGGIGSGLALDARRKFA</sequence>
<evidence type="ECO:0000313" key="4">
    <source>
        <dbReference type="Proteomes" id="UP000721236"/>
    </source>
</evidence>
<dbReference type="InterPro" id="IPR043129">
    <property type="entry name" value="ATPase_NBD"/>
</dbReference>
<dbReference type="Gene3D" id="3.90.640.10">
    <property type="entry name" value="Actin, Chain A, domain 4"/>
    <property type="match status" value="1"/>
</dbReference>
<dbReference type="Proteomes" id="UP000721236">
    <property type="component" value="Unassembled WGS sequence"/>
</dbReference>
<dbReference type="PANTHER" id="PTHR19375">
    <property type="entry name" value="HEAT SHOCK PROTEIN 70KDA"/>
    <property type="match status" value="1"/>
</dbReference>
<accession>A0ABN7Z956</accession>
<evidence type="ECO:0000256" key="1">
    <source>
        <dbReference type="ARBA" id="ARBA00022741"/>
    </source>
</evidence>
<evidence type="ECO:0000313" key="3">
    <source>
        <dbReference type="EMBL" id="CAG9180552.1"/>
    </source>
</evidence>
<reference evidence="3 4" key="1">
    <citation type="submission" date="2021-08" db="EMBL/GenBank/DDBJ databases">
        <authorList>
            <person name="Peeters C."/>
        </authorList>
    </citation>
    <scope>NUCLEOTIDE SEQUENCE [LARGE SCALE GENOMIC DNA]</scope>
    <source>
        <strain evidence="3 4">LMG 21510</strain>
    </source>
</reference>
<dbReference type="InterPro" id="IPR013126">
    <property type="entry name" value="Hsp_70_fam"/>
</dbReference>
<dbReference type="EMBL" id="CAJZAH010000005">
    <property type="protein sequence ID" value="CAG9180552.1"/>
    <property type="molecule type" value="Genomic_DNA"/>
</dbReference>
<dbReference type="SUPFAM" id="SSF53067">
    <property type="entry name" value="Actin-like ATPase domain"/>
    <property type="match status" value="2"/>
</dbReference>
<evidence type="ECO:0000256" key="2">
    <source>
        <dbReference type="ARBA" id="ARBA00022840"/>
    </source>
</evidence>
<gene>
    <name evidence="3" type="primary">dnaK_2</name>
    <name evidence="3" type="ORF">LMG21510_04051</name>
</gene>
<dbReference type="Pfam" id="PF00012">
    <property type="entry name" value="HSP70"/>
    <property type="match status" value="2"/>
</dbReference>
<dbReference type="CDD" id="cd10231">
    <property type="entry name" value="ASKHA_NBD_HSP70_YegD-like"/>
    <property type="match status" value="1"/>
</dbReference>
<proteinExistence type="predicted"/>
<keyword evidence="4" id="KW-1185">Reference proteome</keyword>
<comment type="caution">
    <text evidence="3">The sequence shown here is derived from an EMBL/GenBank/DDBJ whole genome shotgun (WGS) entry which is preliminary data.</text>
</comment>
<dbReference type="InterPro" id="IPR042054">
    <property type="entry name" value="YegD-like"/>
</dbReference>